<evidence type="ECO:0000313" key="2">
    <source>
        <dbReference type="Proteomes" id="UP000789901"/>
    </source>
</evidence>
<protein>
    <submittedName>
        <fullName evidence="1">41416_t:CDS:1</fullName>
    </submittedName>
</protein>
<dbReference type="Proteomes" id="UP000789901">
    <property type="component" value="Unassembled WGS sequence"/>
</dbReference>
<proteinExistence type="predicted"/>
<name>A0ABN7UNY3_GIGMA</name>
<comment type="caution">
    <text evidence="1">The sequence shown here is derived from an EMBL/GenBank/DDBJ whole genome shotgun (WGS) entry which is preliminary data.</text>
</comment>
<accession>A0ABN7UNY3</accession>
<reference evidence="1 2" key="1">
    <citation type="submission" date="2021-06" db="EMBL/GenBank/DDBJ databases">
        <authorList>
            <person name="Kallberg Y."/>
            <person name="Tangrot J."/>
            <person name="Rosling A."/>
        </authorList>
    </citation>
    <scope>NUCLEOTIDE SEQUENCE [LARGE SCALE GENOMIC DNA]</scope>
    <source>
        <strain evidence="1 2">120-4 pot B 10/14</strain>
    </source>
</reference>
<keyword evidence="2" id="KW-1185">Reference proteome</keyword>
<gene>
    <name evidence="1" type="ORF">GMARGA_LOCUS8284</name>
</gene>
<evidence type="ECO:0000313" key="1">
    <source>
        <dbReference type="EMBL" id="CAG8630058.1"/>
    </source>
</evidence>
<sequence>MAREFATTFASNSLIISQDDKAKISLGMPAVGRTFKSIQSLNKPVTISDYDFLCRTKQKLIPLVYFIINHENINEMLRQEYFARTSSLSHMRDLIDISKYDDFVSILNNDDHLKSIWILLLAGIELPVDEFEEAVLNKVKIKLGQITDQELNYK</sequence>
<dbReference type="EMBL" id="CAJVQB010004219">
    <property type="protein sequence ID" value="CAG8630058.1"/>
    <property type="molecule type" value="Genomic_DNA"/>
</dbReference>
<organism evidence="1 2">
    <name type="scientific">Gigaspora margarita</name>
    <dbReference type="NCBI Taxonomy" id="4874"/>
    <lineage>
        <taxon>Eukaryota</taxon>
        <taxon>Fungi</taxon>
        <taxon>Fungi incertae sedis</taxon>
        <taxon>Mucoromycota</taxon>
        <taxon>Glomeromycotina</taxon>
        <taxon>Glomeromycetes</taxon>
        <taxon>Diversisporales</taxon>
        <taxon>Gigasporaceae</taxon>
        <taxon>Gigaspora</taxon>
    </lineage>
</organism>